<evidence type="ECO:0000313" key="11">
    <source>
        <dbReference type="EMBL" id="ACR01525.1"/>
    </source>
</evidence>
<dbReference type="GO" id="GO:0045892">
    <property type="term" value="P:negative regulation of DNA-templated transcription"/>
    <property type="evidence" value="ECO:0007669"/>
    <property type="project" value="InterPro"/>
</dbReference>
<dbReference type="SUPFAM" id="SSF101498">
    <property type="entry name" value="Anti-sigma factor FlgM"/>
    <property type="match status" value="1"/>
</dbReference>
<keyword evidence="5" id="KW-0805">Transcription regulation</keyword>
<evidence type="ECO:0000256" key="1">
    <source>
        <dbReference type="ARBA" id="ARBA00005322"/>
    </source>
</evidence>
<dbReference type="GO" id="GO:0044781">
    <property type="term" value="P:bacterial-type flagellum organization"/>
    <property type="evidence" value="ECO:0007669"/>
    <property type="project" value="UniProtKB-KW"/>
</dbReference>
<dbReference type="EMBL" id="CP001281">
    <property type="protein sequence ID" value="ACR01525.1"/>
    <property type="molecule type" value="Genomic_DNA"/>
</dbReference>
<evidence type="ECO:0000256" key="9">
    <source>
        <dbReference type="SAM" id="MobiDB-lite"/>
    </source>
</evidence>
<dbReference type="HOGENOM" id="CLU_149304_1_1_4"/>
<evidence type="ECO:0000256" key="6">
    <source>
        <dbReference type="ARBA" id="ARBA00023163"/>
    </source>
</evidence>
<dbReference type="STRING" id="85643.Tmz1t_2926"/>
<dbReference type="AlphaFoldDB" id="C4KAU9"/>
<evidence type="ECO:0000256" key="7">
    <source>
        <dbReference type="ARBA" id="ARBA00024739"/>
    </source>
</evidence>
<keyword evidence="6" id="KW-0804">Transcription</keyword>
<dbReference type="EMBL" id="SSFD01000117">
    <property type="protein sequence ID" value="TXH86197.1"/>
    <property type="molecule type" value="Genomic_DNA"/>
</dbReference>
<evidence type="ECO:0000256" key="3">
    <source>
        <dbReference type="ARBA" id="ARBA00022491"/>
    </source>
</evidence>
<evidence type="ECO:0000256" key="5">
    <source>
        <dbReference type="ARBA" id="ARBA00023015"/>
    </source>
</evidence>
<protein>
    <recommendedName>
        <fullName evidence="2">Negative regulator of flagellin synthesis</fullName>
    </recommendedName>
    <alternativeName>
        <fullName evidence="8">Anti-sigma-28 factor</fullName>
    </alternativeName>
</protein>
<keyword evidence="12" id="KW-0282">Flagellum</keyword>
<feature type="compositionally biased region" description="Low complexity" evidence="9">
    <location>
        <begin position="11"/>
        <end position="29"/>
    </location>
</feature>
<keyword evidence="12" id="KW-0969">Cilium</keyword>
<evidence type="ECO:0000313" key="13">
    <source>
        <dbReference type="Proteomes" id="UP000002186"/>
    </source>
</evidence>
<dbReference type="InterPro" id="IPR031316">
    <property type="entry name" value="FlgM_C"/>
</dbReference>
<accession>C4KAU9</accession>
<accession>A0A5C7SRI0</accession>
<dbReference type="Pfam" id="PF04316">
    <property type="entry name" value="FlgM"/>
    <property type="match status" value="1"/>
</dbReference>
<evidence type="ECO:0000256" key="2">
    <source>
        <dbReference type="ARBA" id="ARBA00017823"/>
    </source>
</evidence>
<dbReference type="InterPro" id="IPR035890">
    <property type="entry name" value="Anti-sigma-28_factor_FlgM_sf"/>
</dbReference>
<keyword evidence="4" id="KW-1005">Bacterial flagellum biogenesis</keyword>
<dbReference type="Proteomes" id="UP000321192">
    <property type="component" value="Unassembled WGS sequence"/>
</dbReference>
<keyword evidence="12" id="KW-0966">Cell projection</keyword>
<evidence type="ECO:0000259" key="10">
    <source>
        <dbReference type="Pfam" id="PF04316"/>
    </source>
</evidence>
<evidence type="ECO:0000256" key="8">
    <source>
        <dbReference type="ARBA" id="ARBA00030117"/>
    </source>
</evidence>
<dbReference type="KEGG" id="tmz:Tmz1t_2926"/>
<dbReference type="NCBIfam" id="TIGR03824">
    <property type="entry name" value="FlgM_jcvi"/>
    <property type="match status" value="1"/>
</dbReference>
<proteinExistence type="inferred from homology"/>
<evidence type="ECO:0000256" key="4">
    <source>
        <dbReference type="ARBA" id="ARBA00022795"/>
    </source>
</evidence>
<name>C4KAU9_THASP</name>
<feature type="domain" description="Anti-sigma-28 factor FlgM C-terminal" evidence="10">
    <location>
        <begin position="36"/>
        <end position="89"/>
    </location>
</feature>
<dbReference type="eggNOG" id="COG2747">
    <property type="taxonomic scope" value="Bacteria"/>
</dbReference>
<dbReference type="Proteomes" id="UP000002186">
    <property type="component" value="Chromosome"/>
</dbReference>
<dbReference type="RefSeq" id="WP_004305515.1">
    <property type="nucleotide sequence ID" value="NC_011662.2"/>
</dbReference>
<reference evidence="13" key="1">
    <citation type="submission" date="2009-05" db="EMBL/GenBank/DDBJ databases">
        <title>Complete sequence of chromosome of Thauera sp. MZ1T.</title>
        <authorList>
            <consortium name="US DOE Joint Genome Institute"/>
            <person name="Lucas S."/>
            <person name="Copeland A."/>
            <person name="Lapidus A."/>
            <person name="Glavina del Rio T."/>
            <person name="Dalin E."/>
            <person name="Tice H."/>
            <person name="Bruce D."/>
            <person name="Goodwin L."/>
            <person name="Pitluck S."/>
            <person name="Sims D."/>
            <person name="Brettin T."/>
            <person name="Detter J.C."/>
            <person name="Han C."/>
            <person name="Larimer F."/>
            <person name="Land M."/>
            <person name="Hauser L."/>
            <person name="Kyrpides N."/>
            <person name="Mikhailova N."/>
            <person name="Sayler G.S."/>
        </authorList>
    </citation>
    <scope>NUCLEOTIDE SEQUENCE [LARGE SCALE GENOMIC DNA]</scope>
    <source>
        <strain evidence="13">MZ1T</strain>
    </source>
</reference>
<dbReference type="InterPro" id="IPR007412">
    <property type="entry name" value="FlgM"/>
</dbReference>
<gene>
    <name evidence="12" type="primary">flgM</name>
    <name evidence="11" type="ordered locus">Tmz1t_2926</name>
    <name evidence="12" type="ORF">E6Q80_08160</name>
</gene>
<dbReference type="OrthoDB" id="9181369at2"/>
<comment type="similarity">
    <text evidence="1">Belongs to the FlgM family.</text>
</comment>
<comment type="function">
    <text evidence="7">Responsible for the coupling of flagellin expression to flagellar assembly by preventing expression of the flagellin genes when a component of the middle class of proteins is defective. It negatively regulates flagellar genes by inhibiting the activity of FliA by directly binding to FliA.</text>
</comment>
<sequence length="99" mass="10162">MKIESSGKAIAPSTAAEARPRSPASPGATVSAGSEKVQLSSLSSSLAKAEASIAQTPVVDAQRVEEIKQAIANGEFRIDAGRIADGLIDSVREMLAGQR</sequence>
<keyword evidence="13" id="KW-1185">Reference proteome</keyword>
<feature type="region of interest" description="Disordered" evidence="9">
    <location>
        <begin position="1"/>
        <end position="33"/>
    </location>
</feature>
<organism evidence="11 13">
    <name type="scientific">Thauera aminoaromatica</name>
    <dbReference type="NCBI Taxonomy" id="164330"/>
    <lineage>
        <taxon>Bacteria</taxon>
        <taxon>Pseudomonadati</taxon>
        <taxon>Pseudomonadota</taxon>
        <taxon>Betaproteobacteria</taxon>
        <taxon>Rhodocyclales</taxon>
        <taxon>Zoogloeaceae</taxon>
        <taxon>Thauera</taxon>
    </lineage>
</organism>
<keyword evidence="3" id="KW-0678">Repressor</keyword>
<evidence type="ECO:0000313" key="14">
    <source>
        <dbReference type="Proteomes" id="UP000321192"/>
    </source>
</evidence>
<reference evidence="11 13" key="2">
    <citation type="journal article" date="2012" name="Stand. Genomic Sci.">
        <title>Complete genome sequence of Thauera aminoaromatica strain MZ1T.</title>
        <authorList>
            <person name="Jiang K."/>
            <person name="Sanseverino J."/>
            <person name="Chauhan A."/>
            <person name="Lucas S."/>
            <person name="Copeland A."/>
            <person name="Lapidus A."/>
            <person name="Del Rio T.G."/>
            <person name="Dalin E."/>
            <person name="Tice H."/>
            <person name="Bruce D."/>
            <person name="Goodwin L."/>
            <person name="Pitluck S."/>
            <person name="Sims D."/>
            <person name="Brettin T."/>
            <person name="Detter J.C."/>
            <person name="Han C."/>
            <person name="Chang Y.J."/>
            <person name="Larimer F."/>
            <person name="Land M."/>
            <person name="Hauser L."/>
            <person name="Kyrpides N.C."/>
            <person name="Mikhailova N."/>
            <person name="Moser S."/>
            <person name="Jegier P."/>
            <person name="Close D."/>
            <person name="Debruyn J.M."/>
            <person name="Wang Y."/>
            <person name="Layton A.C."/>
            <person name="Allen M.S."/>
            <person name="Sayler G.S."/>
        </authorList>
    </citation>
    <scope>NUCLEOTIDE SEQUENCE [LARGE SCALE GENOMIC DNA]</scope>
    <source>
        <strain evidence="11 13">MZ1T</strain>
    </source>
</reference>
<reference evidence="12 14" key="3">
    <citation type="submission" date="2018-09" db="EMBL/GenBank/DDBJ databases">
        <title>Metagenome Assembled Genomes from an Advanced Water Purification Facility.</title>
        <authorList>
            <person name="Stamps B.W."/>
            <person name="Spear J.R."/>
        </authorList>
    </citation>
    <scope>NUCLEOTIDE SEQUENCE [LARGE SCALE GENOMIC DNA]</scope>
    <source>
        <strain evidence="12">Bin_27_1</strain>
    </source>
</reference>
<evidence type="ECO:0000313" key="12">
    <source>
        <dbReference type="EMBL" id="TXH86197.1"/>
    </source>
</evidence>